<proteinExistence type="predicted"/>
<dbReference type="Proteomes" id="UP000233837">
    <property type="component" value="Unassembled WGS sequence"/>
</dbReference>
<name>A0A2I0WEQ8_9ASPA</name>
<evidence type="ECO:0000313" key="1">
    <source>
        <dbReference type="EMBL" id="PKU74150.1"/>
    </source>
</evidence>
<dbReference type="AlphaFoldDB" id="A0A2I0WEQ8"/>
<sequence length="165" mass="18203">MADSQSSSAPQAASTVTAATDIIIPVSLKFIISNIKHIVNIQLNSNNHAIWKLQFESKLSTMATHRSKSCCGIVLHYLPEYTSLCIDAANYTPNLGHFGKEASTNQSLKSHSTQERVVSHRHESSYGKSIPSSCQIFSGQYCSCGIKGGARRYNFTHFEWSTFIV</sequence>
<keyword evidence="2" id="KW-1185">Reference proteome</keyword>
<protein>
    <submittedName>
        <fullName evidence="1">Uncharacterized protein</fullName>
    </submittedName>
</protein>
<accession>A0A2I0WEQ8</accession>
<reference evidence="1 2" key="1">
    <citation type="journal article" date="2016" name="Sci. Rep.">
        <title>The Dendrobium catenatum Lindl. genome sequence provides insights into polysaccharide synthase, floral development and adaptive evolution.</title>
        <authorList>
            <person name="Zhang G.Q."/>
            <person name="Xu Q."/>
            <person name="Bian C."/>
            <person name="Tsai W.C."/>
            <person name="Yeh C.M."/>
            <person name="Liu K.W."/>
            <person name="Yoshida K."/>
            <person name="Zhang L.S."/>
            <person name="Chang S.B."/>
            <person name="Chen F."/>
            <person name="Shi Y."/>
            <person name="Su Y.Y."/>
            <person name="Zhang Y.Q."/>
            <person name="Chen L.J."/>
            <person name="Yin Y."/>
            <person name="Lin M."/>
            <person name="Huang H."/>
            <person name="Deng H."/>
            <person name="Wang Z.W."/>
            <person name="Zhu S.L."/>
            <person name="Zhao X."/>
            <person name="Deng C."/>
            <person name="Niu S.C."/>
            <person name="Huang J."/>
            <person name="Wang M."/>
            <person name="Liu G.H."/>
            <person name="Yang H.J."/>
            <person name="Xiao X.J."/>
            <person name="Hsiao Y.Y."/>
            <person name="Wu W.L."/>
            <person name="Chen Y.Y."/>
            <person name="Mitsuda N."/>
            <person name="Ohme-Takagi M."/>
            <person name="Luo Y.B."/>
            <person name="Van de Peer Y."/>
            <person name="Liu Z.J."/>
        </authorList>
    </citation>
    <scope>NUCLEOTIDE SEQUENCE [LARGE SCALE GENOMIC DNA]</scope>
    <source>
        <tissue evidence="1">The whole plant</tissue>
    </source>
</reference>
<evidence type="ECO:0000313" key="2">
    <source>
        <dbReference type="Proteomes" id="UP000233837"/>
    </source>
</evidence>
<organism evidence="1 2">
    <name type="scientific">Dendrobium catenatum</name>
    <dbReference type="NCBI Taxonomy" id="906689"/>
    <lineage>
        <taxon>Eukaryota</taxon>
        <taxon>Viridiplantae</taxon>
        <taxon>Streptophyta</taxon>
        <taxon>Embryophyta</taxon>
        <taxon>Tracheophyta</taxon>
        <taxon>Spermatophyta</taxon>
        <taxon>Magnoliopsida</taxon>
        <taxon>Liliopsida</taxon>
        <taxon>Asparagales</taxon>
        <taxon>Orchidaceae</taxon>
        <taxon>Epidendroideae</taxon>
        <taxon>Malaxideae</taxon>
        <taxon>Dendrobiinae</taxon>
        <taxon>Dendrobium</taxon>
    </lineage>
</organism>
<gene>
    <name evidence="1" type="ORF">MA16_Dca020126</name>
</gene>
<reference evidence="1 2" key="2">
    <citation type="journal article" date="2017" name="Nature">
        <title>The Apostasia genome and the evolution of orchids.</title>
        <authorList>
            <person name="Zhang G.Q."/>
            <person name="Liu K.W."/>
            <person name="Li Z."/>
            <person name="Lohaus R."/>
            <person name="Hsiao Y.Y."/>
            <person name="Niu S.C."/>
            <person name="Wang J.Y."/>
            <person name="Lin Y.C."/>
            <person name="Xu Q."/>
            <person name="Chen L.J."/>
            <person name="Yoshida K."/>
            <person name="Fujiwara S."/>
            <person name="Wang Z.W."/>
            <person name="Zhang Y.Q."/>
            <person name="Mitsuda N."/>
            <person name="Wang M."/>
            <person name="Liu G.H."/>
            <person name="Pecoraro L."/>
            <person name="Huang H.X."/>
            <person name="Xiao X.J."/>
            <person name="Lin M."/>
            <person name="Wu X.Y."/>
            <person name="Wu W.L."/>
            <person name="Chen Y.Y."/>
            <person name="Chang S.B."/>
            <person name="Sakamoto S."/>
            <person name="Ohme-Takagi M."/>
            <person name="Yagi M."/>
            <person name="Zeng S.J."/>
            <person name="Shen C.Y."/>
            <person name="Yeh C.M."/>
            <person name="Luo Y.B."/>
            <person name="Tsai W.C."/>
            <person name="Van de Peer Y."/>
            <person name="Liu Z.J."/>
        </authorList>
    </citation>
    <scope>NUCLEOTIDE SEQUENCE [LARGE SCALE GENOMIC DNA]</scope>
    <source>
        <tissue evidence="1">The whole plant</tissue>
    </source>
</reference>
<dbReference type="EMBL" id="KZ502685">
    <property type="protein sequence ID" value="PKU74150.1"/>
    <property type="molecule type" value="Genomic_DNA"/>
</dbReference>